<dbReference type="RefSeq" id="WP_040118641.1">
    <property type="nucleotide sequence ID" value="NZ_JAJVEN010000014.1"/>
</dbReference>
<keyword evidence="1" id="KW-1133">Transmembrane helix</keyword>
<accession>A0A894TB04</accession>
<name>A0A894TB04_STAEP</name>
<evidence type="ECO:0000313" key="2">
    <source>
        <dbReference type="EMBL" id="QRX38833.1"/>
    </source>
</evidence>
<feature type="transmembrane region" description="Helical" evidence="1">
    <location>
        <begin position="215"/>
        <end position="235"/>
    </location>
</feature>
<evidence type="ECO:0000256" key="1">
    <source>
        <dbReference type="SAM" id="Phobius"/>
    </source>
</evidence>
<dbReference type="EMBL" id="MW364982">
    <property type="protein sequence ID" value="QRX38833.1"/>
    <property type="molecule type" value="Genomic_DNA"/>
</dbReference>
<keyword evidence="2" id="KW-0614">Plasmid</keyword>
<organism evidence="2">
    <name type="scientific">Staphylococcus epidermidis</name>
    <dbReference type="NCBI Taxonomy" id="1282"/>
    <lineage>
        <taxon>Bacteria</taxon>
        <taxon>Bacillati</taxon>
        <taxon>Bacillota</taxon>
        <taxon>Bacilli</taxon>
        <taxon>Bacillales</taxon>
        <taxon>Staphylococcaceae</taxon>
        <taxon>Staphylococcus</taxon>
    </lineage>
</organism>
<dbReference type="AlphaFoldDB" id="A0A894TB04"/>
<protein>
    <submittedName>
        <fullName evidence="2">Uncharacterized protein</fullName>
    </submittedName>
</protein>
<keyword evidence="1" id="KW-0472">Membrane</keyword>
<sequence>MIISILNNMLNEVSKSQKEYRQMNVHEPLFKIKTPYVYDQFFGYIFFEILNNSDNRANNLQVDLLIEDQELIEQNNVSIRQEKMKSQMMDILTLDSIDVLKPNESVIIPYYFAPILNYKGIKISNLPKLNFKIRLSYQSLYDRKDILIIQCLQMSISRATKEDIKKTYKLKSEALHNKQSELEINKLMEQIDNLEETDTFYKIKTDNSIFRKKNISGLSILTFIVSVIILLYIFFI</sequence>
<proteinExistence type="predicted"/>
<geneLocation type="plasmid" evidence="2">
    <name>pSE459_1</name>
</geneLocation>
<reference evidence="2" key="1">
    <citation type="submission" date="2020-12" db="EMBL/GenBank/DDBJ databases">
        <title>Staphylococcus epidermidis phages transfer antimicrobial-resistance plasmids and enable chromosomal island mobilization.</title>
        <authorList>
            <person name="Fisarova L."/>
            <person name="Botka T."/>
            <person name="Du X."/>
            <person name="Maslanova I."/>
            <person name="Bardy P."/>
            <person name="Pantucek R."/>
            <person name="Muhlenbruch L."/>
            <person name="Benesik M."/>
            <person name="Winstel V."/>
            <person name="Larsen J."/>
            <person name="Rosenstein R."/>
            <person name="Peschel A."/>
            <person name="Doskar J."/>
        </authorList>
    </citation>
    <scope>NUCLEOTIDE SEQUENCE</scope>
    <source>
        <strain evidence="2">SE459</strain>
        <plasmid evidence="2">pSE459_1</plasmid>
    </source>
</reference>
<keyword evidence="1" id="KW-0812">Transmembrane</keyword>